<proteinExistence type="predicted"/>
<dbReference type="InterPro" id="IPR050194">
    <property type="entry name" value="Glycosyltransferase_grp1"/>
</dbReference>
<evidence type="ECO:0000313" key="1">
    <source>
        <dbReference type="EMBL" id="MBC2778030.1"/>
    </source>
</evidence>
<sequence length="379" mass="40717">MTHIAFFEPPWAVHNLRDWEIRGSYKYPSLLGDLSQKAQVTLLMRDLPPEGDPHRQRLERDHGVTFRRLASLEDGSAPAGELLLADYAAAIGELAPDIVSTLNGRMIGFNFALARAARDQGAEFVYRIAGNDIATQTAVLEAAGRPVTGTALLGNLMAQERFAAEAARTVIVMGGTERARVAPLVSDPDKIAICRRGVDRTHFAPPGQAPGHCTDILFVGRNSEEKGIDLIEGAAAILAAERPDVRITIAGDFAEREEGNRRYLGFHDYDALPGLYRAHHGLLLPARSEGFPQVVMEAMSCGLPAILSHILFAEDFGAGEGACLVDLDARAIADAIIAWHGDAAAFAAARDQALAHAARHFDAAANAPLYHAALLGERV</sequence>
<name>A0A842I1F5_9SPHN</name>
<dbReference type="Pfam" id="PF13692">
    <property type="entry name" value="Glyco_trans_1_4"/>
    <property type="match status" value="1"/>
</dbReference>
<gene>
    <name evidence="1" type="ORF">H6P80_10425</name>
</gene>
<accession>A0A842I1F5</accession>
<evidence type="ECO:0000313" key="2">
    <source>
        <dbReference type="Proteomes" id="UP000564378"/>
    </source>
</evidence>
<dbReference type="AlphaFoldDB" id="A0A842I1F5"/>
<dbReference type="Gene3D" id="3.40.50.2000">
    <property type="entry name" value="Glycogen Phosphorylase B"/>
    <property type="match status" value="2"/>
</dbReference>
<comment type="caution">
    <text evidence="1">The sequence shown here is derived from an EMBL/GenBank/DDBJ whole genome shotgun (WGS) entry which is preliminary data.</text>
</comment>
<dbReference type="GO" id="GO:0016757">
    <property type="term" value="F:glycosyltransferase activity"/>
    <property type="evidence" value="ECO:0007669"/>
    <property type="project" value="TreeGrafter"/>
</dbReference>
<dbReference type="Proteomes" id="UP000564378">
    <property type="component" value="Unassembled WGS sequence"/>
</dbReference>
<protein>
    <submittedName>
        <fullName evidence="1">Glycosyltransferase</fullName>
    </submittedName>
</protein>
<dbReference type="PANTHER" id="PTHR45947:SF3">
    <property type="entry name" value="SULFOQUINOVOSYL TRANSFERASE SQD2"/>
    <property type="match status" value="1"/>
</dbReference>
<organism evidence="1 2">
    <name type="scientific">Parasphingopyxis marina</name>
    <dbReference type="NCBI Taxonomy" id="2761622"/>
    <lineage>
        <taxon>Bacteria</taxon>
        <taxon>Pseudomonadati</taxon>
        <taxon>Pseudomonadota</taxon>
        <taxon>Alphaproteobacteria</taxon>
        <taxon>Sphingomonadales</taxon>
        <taxon>Sphingomonadaceae</taxon>
        <taxon>Parasphingopyxis</taxon>
    </lineage>
</organism>
<dbReference type="SUPFAM" id="SSF53756">
    <property type="entry name" value="UDP-Glycosyltransferase/glycogen phosphorylase"/>
    <property type="match status" value="1"/>
</dbReference>
<keyword evidence="2" id="KW-1185">Reference proteome</keyword>
<reference evidence="1 2" key="1">
    <citation type="submission" date="2020-08" db="EMBL/GenBank/DDBJ databases">
        <title>Draft genome sequence of Parasphingopyxis sp. GrpM-11.</title>
        <authorList>
            <person name="Oh J."/>
            <person name="Roh D.-H."/>
        </authorList>
    </citation>
    <scope>NUCLEOTIDE SEQUENCE [LARGE SCALE GENOMIC DNA]</scope>
    <source>
        <strain evidence="1 2">GrpM-11</strain>
    </source>
</reference>
<keyword evidence="1" id="KW-0808">Transferase</keyword>
<dbReference type="EMBL" id="JACJVJ010000002">
    <property type="protein sequence ID" value="MBC2778030.1"/>
    <property type="molecule type" value="Genomic_DNA"/>
</dbReference>
<dbReference type="RefSeq" id="WP_185801323.1">
    <property type="nucleotide sequence ID" value="NZ_JACJVJ010000002.1"/>
</dbReference>
<dbReference type="PANTHER" id="PTHR45947">
    <property type="entry name" value="SULFOQUINOVOSYL TRANSFERASE SQD2"/>
    <property type="match status" value="1"/>
</dbReference>